<dbReference type="PANTHER" id="PTHR43214">
    <property type="entry name" value="TWO-COMPONENT RESPONSE REGULATOR"/>
    <property type="match status" value="1"/>
</dbReference>
<dbReference type="eggNOG" id="COG2197">
    <property type="taxonomic scope" value="Bacteria"/>
</dbReference>
<feature type="modified residue" description="4-aspartylphosphate" evidence="2">
    <location>
        <position position="70"/>
    </location>
</feature>
<dbReference type="SUPFAM" id="SSF46894">
    <property type="entry name" value="C-terminal effector domain of the bipartite response regulators"/>
    <property type="match status" value="1"/>
</dbReference>
<sequence>MGIPEEMRGSDSGQLTLGILDNDPYAVDYLEILFKRSSAPIHVLWTTTVPRNALKLCEAEAALPQVILTDMSIPEMSGIEFAREITALYPAMKVVGITALRSPDEQDSARQAGISAVLNKDETVMNIVRTLGHVVGNDAAMYWQGPGSIIALNDTECDIFSMFAQGRTLQSIAVRLGISPATVKVHMKRAYAKLNAHSRTEAIAICIRDGLI</sequence>
<dbReference type="Pfam" id="PF00072">
    <property type="entry name" value="Response_reg"/>
    <property type="match status" value="1"/>
</dbReference>
<accession>A0A087CDD6</accession>
<evidence type="ECO:0000313" key="5">
    <source>
        <dbReference type="EMBL" id="KFI81286.1"/>
    </source>
</evidence>
<dbReference type="SUPFAM" id="SSF52172">
    <property type="entry name" value="CheY-like"/>
    <property type="match status" value="1"/>
</dbReference>
<dbReference type="InterPro" id="IPR001789">
    <property type="entry name" value="Sig_transdc_resp-reg_receiver"/>
</dbReference>
<dbReference type="GO" id="GO:0006355">
    <property type="term" value="P:regulation of DNA-templated transcription"/>
    <property type="evidence" value="ECO:0007669"/>
    <property type="project" value="InterPro"/>
</dbReference>
<dbReference type="Gene3D" id="3.40.50.2300">
    <property type="match status" value="1"/>
</dbReference>
<feature type="domain" description="HTH luxR-type" evidence="3">
    <location>
        <begin position="145"/>
        <end position="210"/>
    </location>
</feature>
<evidence type="ECO:0000313" key="6">
    <source>
        <dbReference type="Proteomes" id="UP000029050"/>
    </source>
</evidence>
<name>A0A087CDD6_9BIFI</name>
<dbReference type="SMART" id="SM00448">
    <property type="entry name" value="REC"/>
    <property type="match status" value="1"/>
</dbReference>
<dbReference type="Pfam" id="PF00196">
    <property type="entry name" value="GerE"/>
    <property type="match status" value="1"/>
</dbReference>
<dbReference type="InterPro" id="IPR000792">
    <property type="entry name" value="Tscrpt_reg_LuxR_C"/>
</dbReference>
<comment type="caution">
    <text evidence="5">The sequence shown here is derived from an EMBL/GenBank/DDBJ whole genome shotgun (WGS) entry which is preliminary data.</text>
</comment>
<dbReference type="PRINTS" id="PR00038">
    <property type="entry name" value="HTHLUXR"/>
</dbReference>
<keyword evidence="6" id="KW-1185">Reference proteome</keyword>
<dbReference type="EMBL" id="JGZI01000010">
    <property type="protein sequence ID" value="KFI81286.1"/>
    <property type="molecule type" value="Genomic_DNA"/>
</dbReference>
<dbReference type="PROSITE" id="PS50110">
    <property type="entry name" value="RESPONSE_REGULATORY"/>
    <property type="match status" value="1"/>
</dbReference>
<gene>
    <name evidence="5" type="ORF">BPSY_1694</name>
</gene>
<dbReference type="RefSeq" id="WP_160247971.1">
    <property type="nucleotide sequence ID" value="NZ_JGZI01000010.1"/>
</dbReference>
<organism evidence="5 6">
    <name type="scientific">Bifidobacterium psychraerophilum</name>
    <dbReference type="NCBI Taxonomy" id="218140"/>
    <lineage>
        <taxon>Bacteria</taxon>
        <taxon>Bacillati</taxon>
        <taxon>Actinomycetota</taxon>
        <taxon>Actinomycetes</taxon>
        <taxon>Bifidobacteriales</taxon>
        <taxon>Bifidobacteriaceae</taxon>
        <taxon>Bifidobacterium</taxon>
    </lineage>
</organism>
<keyword evidence="1" id="KW-0238">DNA-binding</keyword>
<protein>
    <submittedName>
        <fullName evidence="5">Response regulator</fullName>
    </submittedName>
</protein>
<dbReference type="CDD" id="cd06170">
    <property type="entry name" value="LuxR_C_like"/>
    <property type="match status" value="1"/>
</dbReference>
<dbReference type="Gene3D" id="1.10.10.10">
    <property type="entry name" value="Winged helix-like DNA-binding domain superfamily/Winged helix DNA-binding domain"/>
    <property type="match status" value="1"/>
</dbReference>
<dbReference type="InterPro" id="IPR016032">
    <property type="entry name" value="Sig_transdc_resp-reg_C-effctor"/>
</dbReference>
<dbReference type="CDD" id="cd00156">
    <property type="entry name" value="REC"/>
    <property type="match status" value="1"/>
</dbReference>
<evidence type="ECO:0000259" key="4">
    <source>
        <dbReference type="PROSITE" id="PS50110"/>
    </source>
</evidence>
<dbReference type="PROSITE" id="PS50043">
    <property type="entry name" value="HTH_LUXR_2"/>
    <property type="match status" value="1"/>
</dbReference>
<evidence type="ECO:0000259" key="3">
    <source>
        <dbReference type="PROSITE" id="PS50043"/>
    </source>
</evidence>
<dbReference type="InterPro" id="IPR039420">
    <property type="entry name" value="WalR-like"/>
</dbReference>
<dbReference type="InterPro" id="IPR011006">
    <property type="entry name" value="CheY-like_superfamily"/>
</dbReference>
<dbReference type="SMART" id="SM00421">
    <property type="entry name" value="HTH_LUXR"/>
    <property type="match status" value="1"/>
</dbReference>
<keyword evidence="2" id="KW-0597">Phosphoprotein</keyword>
<feature type="domain" description="Response regulatory" evidence="4">
    <location>
        <begin position="16"/>
        <end position="135"/>
    </location>
</feature>
<evidence type="ECO:0000256" key="2">
    <source>
        <dbReference type="PROSITE-ProRule" id="PRU00169"/>
    </source>
</evidence>
<dbReference type="PANTHER" id="PTHR43214:SF43">
    <property type="entry name" value="TWO-COMPONENT RESPONSE REGULATOR"/>
    <property type="match status" value="1"/>
</dbReference>
<dbReference type="InterPro" id="IPR036388">
    <property type="entry name" value="WH-like_DNA-bd_sf"/>
</dbReference>
<dbReference type="GO" id="GO:0000160">
    <property type="term" value="P:phosphorelay signal transduction system"/>
    <property type="evidence" value="ECO:0007669"/>
    <property type="project" value="InterPro"/>
</dbReference>
<proteinExistence type="predicted"/>
<dbReference type="GeneID" id="98300886"/>
<dbReference type="Proteomes" id="UP000029050">
    <property type="component" value="Unassembled WGS sequence"/>
</dbReference>
<dbReference type="OrthoDB" id="3231934at2"/>
<dbReference type="GO" id="GO:0003677">
    <property type="term" value="F:DNA binding"/>
    <property type="evidence" value="ECO:0007669"/>
    <property type="project" value="UniProtKB-KW"/>
</dbReference>
<dbReference type="STRING" id="218140.BPSY_1694"/>
<evidence type="ECO:0000256" key="1">
    <source>
        <dbReference type="ARBA" id="ARBA00023125"/>
    </source>
</evidence>
<reference evidence="5 6" key="1">
    <citation type="submission" date="2014-03" db="EMBL/GenBank/DDBJ databases">
        <title>Genomics of Bifidobacteria.</title>
        <authorList>
            <person name="Ventura M."/>
            <person name="Milani C."/>
            <person name="Lugli G.A."/>
        </authorList>
    </citation>
    <scope>NUCLEOTIDE SEQUENCE [LARGE SCALE GENOMIC DNA]</scope>
    <source>
        <strain evidence="5 6">LMG 21775</strain>
    </source>
</reference>
<dbReference type="AlphaFoldDB" id="A0A087CDD6"/>